<dbReference type="Gene3D" id="3.40.50.1010">
    <property type="entry name" value="5'-nuclease"/>
    <property type="match status" value="1"/>
</dbReference>
<dbReference type="InterPro" id="IPR029060">
    <property type="entry name" value="PIN-like_dom_sf"/>
</dbReference>
<dbReference type="Pfam" id="PF13470">
    <property type="entry name" value="PIN_3"/>
    <property type="match status" value="1"/>
</dbReference>
<dbReference type="GO" id="GO:0004540">
    <property type="term" value="F:RNA nuclease activity"/>
    <property type="evidence" value="ECO:0007669"/>
    <property type="project" value="InterPro"/>
</dbReference>
<evidence type="ECO:0000256" key="3">
    <source>
        <dbReference type="ARBA" id="ARBA00022723"/>
    </source>
</evidence>
<keyword evidence="1 5" id="KW-1277">Toxin-antitoxin system</keyword>
<dbReference type="Proteomes" id="UP000006793">
    <property type="component" value="Chromosome"/>
</dbReference>
<dbReference type="RefSeq" id="WP_013908532.1">
    <property type="nucleotide sequence ID" value="NC_015681.1"/>
</dbReference>
<gene>
    <name evidence="5" type="primary">vapC</name>
    <name evidence="7" type="ordered locus">Thein_1938</name>
</gene>
<dbReference type="SUPFAM" id="SSF88723">
    <property type="entry name" value="PIN domain-like"/>
    <property type="match status" value="1"/>
</dbReference>
<keyword evidence="5" id="KW-0800">Toxin</keyword>
<dbReference type="GO" id="GO:0090729">
    <property type="term" value="F:toxin activity"/>
    <property type="evidence" value="ECO:0007669"/>
    <property type="project" value="UniProtKB-KW"/>
</dbReference>
<keyword evidence="8" id="KW-1185">Reference proteome</keyword>
<dbReference type="InterPro" id="IPR022907">
    <property type="entry name" value="VapC_family"/>
</dbReference>
<evidence type="ECO:0000256" key="2">
    <source>
        <dbReference type="ARBA" id="ARBA00022722"/>
    </source>
</evidence>
<dbReference type="HAMAP" id="MF_00265">
    <property type="entry name" value="VapC_Nob1"/>
    <property type="match status" value="1"/>
</dbReference>
<comment type="cofactor">
    <cofactor evidence="5">
        <name>Mg(2+)</name>
        <dbReference type="ChEBI" id="CHEBI:18420"/>
    </cofactor>
</comment>
<evidence type="ECO:0000256" key="4">
    <source>
        <dbReference type="ARBA" id="ARBA00022801"/>
    </source>
</evidence>
<accession>F8ACL8</accession>
<sequence>MRVVFDTNVLIAAFLTEGLCSVLLTRARRKEFELFVCPTILEEFERILLHKIKAPRALVREALEMILEASEVIHPTKKIQGVCRDQDDDQILACALSAKVDYLVSGDKDLLEIGSIEGLKIISPRELEAFFED</sequence>
<evidence type="ECO:0000259" key="6">
    <source>
        <dbReference type="SMART" id="SM00670"/>
    </source>
</evidence>
<feature type="domain" description="PIN" evidence="6">
    <location>
        <begin position="1"/>
        <end position="112"/>
    </location>
</feature>
<dbReference type="SMART" id="SM00670">
    <property type="entry name" value="PINc"/>
    <property type="match status" value="1"/>
</dbReference>
<dbReference type="PANTHER" id="PTHR34610">
    <property type="entry name" value="SSL7007 PROTEIN"/>
    <property type="match status" value="1"/>
</dbReference>
<proteinExistence type="inferred from homology"/>
<keyword evidence="2 5" id="KW-0540">Nuclease</keyword>
<name>F8ACL8_THEID</name>
<dbReference type="KEGG" id="tid:Thein_1938"/>
<feature type="binding site" evidence="5">
    <location>
        <position position="88"/>
    </location>
    <ligand>
        <name>Mg(2+)</name>
        <dbReference type="ChEBI" id="CHEBI:18420"/>
    </ligand>
</feature>
<feature type="binding site" evidence="5">
    <location>
        <position position="6"/>
    </location>
    <ligand>
        <name>Mg(2+)</name>
        <dbReference type="ChEBI" id="CHEBI:18420"/>
    </ligand>
</feature>
<reference evidence="8" key="1">
    <citation type="submission" date="2011-04" db="EMBL/GenBank/DDBJ databases">
        <title>The complete genome of Thermodesulfatator indicus DSM 15286.</title>
        <authorList>
            <person name="Lucas S."/>
            <person name="Copeland A."/>
            <person name="Lapidus A."/>
            <person name="Bruce D."/>
            <person name="Goodwin L."/>
            <person name="Pitluck S."/>
            <person name="Peters L."/>
            <person name="Kyrpides N."/>
            <person name="Mavromatis K."/>
            <person name="Pagani I."/>
            <person name="Ivanova N."/>
            <person name="Saunders L."/>
            <person name="Detter J.C."/>
            <person name="Tapia R."/>
            <person name="Han C."/>
            <person name="Land M."/>
            <person name="Hauser L."/>
            <person name="Markowitz V."/>
            <person name="Cheng J.-F."/>
            <person name="Hugenholtz P."/>
            <person name="Woyke T."/>
            <person name="Wu D."/>
            <person name="Spring S."/>
            <person name="Schroeder M."/>
            <person name="Brambilla E."/>
            <person name="Klenk H.-P."/>
            <person name="Eisen J.A."/>
        </authorList>
    </citation>
    <scope>NUCLEOTIDE SEQUENCE [LARGE SCALE GENOMIC DNA]</scope>
    <source>
        <strain evidence="8">DSM 15286 / JCM 11887 / CIR29812</strain>
    </source>
</reference>
<dbReference type="NCBIfam" id="TIGR00305">
    <property type="entry name" value="putative toxin-antitoxin system toxin component, PIN family"/>
    <property type="match status" value="1"/>
</dbReference>
<evidence type="ECO:0000256" key="1">
    <source>
        <dbReference type="ARBA" id="ARBA00022649"/>
    </source>
</evidence>
<dbReference type="EMBL" id="CP002683">
    <property type="protein sequence ID" value="AEH45793.1"/>
    <property type="molecule type" value="Genomic_DNA"/>
</dbReference>
<dbReference type="STRING" id="667014.Thein_1938"/>
<keyword evidence="3 5" id="KW-0479">Metal-binding</keyword>
<dbReference type="InParanoid" id="F8ACL8"/>
<dbReference type="InterPro" id="IPR002716">
    <property type="entry name" value="PIN_dom"/>
</dbReference>
<reference evidence="7 8" key="2">
    <citation type="journal article" date="2012" name="Stand. Genomic Sci.">
        <title>Complete genome sequence of the thermophilic sulfate-reducing ocean bacterium Thermodesulfatator indicus type strain (CIR29812(T)).</title>
        <authorList>
            <person name="Anderson I."/>
            <person name="Saunders E."/>
            <person name="Lapidus A."/>
            <person name="Nolan M."/>
            <person name="Lucas S."/>
            <person name="Tice H."/>
            <person name="Del Rio T.G."/>
            <person name="Cheng J.F."/>
            <person name="Han C."/>
            <person name="Tapia R."/>
            <person name="Goodwin L.A."/>
            <person name="Pitluck S."/>
            <person name="Liolios K."/>
            <person name="Mavromatis K."/>
            <person name="Pagani I."/>
            <person name="Ivanova N."/>
            <person name="Mikhailova N."/>
            <person name="Pati A."/>
            <person name="Chen A."/>
            <person name="Palaniappan K."/>
            <person name="Land M."/>
            <person name="Hauser L."/>
            <person name="Jeffries C.D."/>
            <person name="Chang Y.J."/>
            <person name="Brambilla E.M."/>
            <person name="Rohde M."/>
            <person name="Spring S."/>
            <person name="Goker M."/>
            <person name="Detter J.C."/>
            <person name="Woyke T."/>
            <person name="Bristow J."/>
            <person name="Eisen J.A."/>
            <person name="Markowitz V."/>
            <person name="Hugenholtz P."/>
            <person name="Kyrpides N.C."/>
            <person name="Klenk H.P."/>
        </authorList>
    </citation>
    <scope>NUCLEOTIDE SEQUENCE [LARGE SCALE GENOMIC DNA]</scope>
    <source>
        <strain evidence="8">DSM 15286 / JCM 11887 / CIR29812</strain>
    </source>
</reference>
<comment type="function">
    <text evidence="5">Toxic component of a toxin-antitoxin (TA) system. An RNase.</text>
</comment>
<organism evidence="7 8">
    <name type="scientific">Thermodesulfatator indicus (strain DSM 15286 / JCM 11887 / CIR29812)</name>
    <dbReference type="NCBI Taxonomy" id="667014"/>
    <lineage>
        <taxon>Bacteria</taxon>
        <taxon>Pseudomonadati</taxon>
        <taxon>Thermodesulfobacteriota</taxon>
        <taxon>Thermodesulfobacteria</taxon>
        <taxon>Thermodesulfobacteriales</taxon>
        <taxon>Thermodesulfatatoraceae</taxon>
        <taxon>Thermodesulfatator</taxon>
    </lineage>
</organism>
<comment type="similarity">
    <text evidence="5">Belongs to the PINc/VapC protein family.</text>
</comment>
<evidence type="ECO:0000256" key="5">
    <source>
        <dbReference type="HAMAP-Rule" id="MF_00265"/>
    </source>
</evidence>
<dbReference type="PANTHER" id="PTHR34610:SF3">
    <property type="entry name" value="SSL7007 PROTEIN"/>
    <property type="match status" value="1"/>
</dbReference>
<dbReference type="GO" id="GO:0000287">
    <property type="term" value="F:magnesium ion binding"/>
    <property type="evidence" value="ECO:0007669"/>
    <property type="project" value="UniProtKB-UniRule"/>
</dbReference>
<evidence type="ECO:0000313" key="8">
    <source>
        <dbReference type="Proteomes" id="UP000006793"/>
    </source>
</evidence>
<protein>
    <recommendedName>
        <fullName evidence="5">Ribonuclease VapC</fullName>
        <shortName evidence="5">RNase VapC</shortName>
        <ecNumber evidence="5">3.1.-.-</ecNumber>
    </recommendedName>
    <alternativeName>
        <fullName evidence="5">Toxin VapC</fullName>
    </alternativeName>
</protein>
<keyword evidence="5" id="KW-0460">Magnesium</keyword>
<dbReference type="OrthoDB" id="9792229at2"/>
<dbReference type="PaxDb" id="667014-Thein_1938"/>
<dbReference type="HOGENOM" id="CLU_116617_3_0_0"/>
<dbReference type="AlphaFoldDB" id="F8ACL8"/>
<keyword evidence="4 5" id="KW-0378">Hydrolase</keyword>
<dbReference type="GO" id="GO:0016787">
    <property type="term" value="F:hydrolase activity"/>
    <property type="evidence" value="ECO:0007669"/>
    <property type="project" value="UniProtKB-KW"/>
</dbReference>
<evidence type="ECO:0000313" key="7">
    <source>
        <dbReference type="EMBL" id="AEH45793.1"/>
    </source>
</evidence>
<dbReference type="EC" id="3.1.-.-" evidence="5"/>
<dbReference type="InterPro" id="IPR002850">
    <property type="entry name" value="PIN_toxin-like"/>
</dbReference>
<dbReference type="eggNOG" id="COG1569">
    <property type="taxonomic scope" value="Bacteria"/>
</dbReference>